<dbReference type="InterPro" id="IPR008207">
    <property type="entry name" value="Sig_transdc_His_kin_Hpt_dom"/>
</dbReference>
<dbReference type="Proteomes" id="UP001236657">
    <property type="component" value="Chromosome"/>
</dbReference>
<name>A0ABY9MTG9_9GAMM</name>
<feature type="domain" description="HPt" evidence="3">
    <location>
        <begin position="21"/>
        <end position="114"/>
    </location>
</feature>
<dbReference type="Gene3D" id="1.20.120.160">
    <property type="entry name" value="HPT domain"/>
    <property type="match status" value="1"/>
</dbReference>
<dbReference type="RefSeq" id="WP_308896235.1">
    <property type="nucleotide sequence ID" value="NZ_CP133218.1"/>
</dbReference>
<gene>
    <name evidence="4" type="ORF">RCF98_03680</name>
</gene>
<dbReference type="PROSITE" id="PS50894">
    <property type="entry name" value="HPT"/>
    <property type="match status" value="1"/>
</dbReference>
<reference evidence="4 5" key="1">
    <citation type="submission" date="2023-08" db="EMBL/GenBank/DDBJ databases">
        <title>New molecular markers tilS and rpoB for phylogenetic and monitoring studies of the genus Thiothrix biodiversity.</title>
        <authorList>
            <person name="Ravin N.V."/>
            <person name="Smolyakov D."/>
            <person name="Markov N.D."/>
            <person name="Beletsky A.V."/>
            <person name="Mardanov A.V."/>
            <person name="Rudenko T.S."/>
            <person name="Grabovich M.Y."/>
        </authorList>
    </citation>
    <scope>NUCLEOTIDE SEQUENCE [LARGE SCALE GENOMIC DNA]</scope>
    <source>
        <strain evidence="4 5">MK1</strain>
    </source>
</reference>
<dbReference type="InterPro" id="IPR036641">
    <property type="entry name" value="HPT_dom_sf"/>
</dbReference>
<evidence type="ECO:0000259" key="3">
    <source>
        <dbReference type="PROSITE" id="PS50894"/>
    </source>
</evidence>
<dbReference type="SUPFAM" id="SSF47226">
    <property type="entry name" value="Histidine-containing phosphotransfer domain, HPT domain"/>
    <property type="match status" value="1"/>
</dbReference>
<accession>A0ABY9MTG9</accession>
<keyword evidence="2" id="KW-0597">Phosphoprotein</keyword>
<dbReference type="EMBL" id="CP133218">
    <property type="protein sequence ID" value="WML91461.1"/>
    <property type="molecule type" value="Genomic_DNA"/>
</dbReference>
<sequence>MTTTTNTPVDAETYIMLQEIMADEFAELVEFFITDTDQCIITLKQSVEIHDSAQVGAICHKLKSSSKLIGAFELAELAHLLEDYRENNDQQAAAVYLEKLQAEHSKVLEWLKQQPVIAY</sequence>
<keyword evidence="1" id="KW-0902">Two-component regulatory system</keyword>
<organism evidence="4 5">
    <name type="scientific">Thiothrix lacustris</name>
    <dbReference type="NCBI Taxonomy" id="525917"/>
    <lineage>
        <taxon>Bacteria</taxon>
        <taxon>Pseudomonadati</taxon>
        <taxon>Pseudomonadota</taxon>
        <taxon>Gammaproteobacteria</taxon>
        <taxon>Thiotrichales</taxon>
        <taxon>Thiotrichaceae</taxon>
        <taxon>Thiothrix</taxon>
    </lineage>
</organism>
<evidence type="ECO:0000256" key="2">
    <source>
        <dbReference type="PROSITE-ProRule" id="PRU00110"/>
    </source>
</evidence>
<dbReference type="Pfam" id="PF01627">
    <property type="entry name" value="Hpt"/>
    <property type="match status" value="1"/>
</dbReference>
<keyword evidence="5" id="KW-1185">Reference proteome</keyword>
<proteinExistence type="predicted"/>
<evidence type="ECO:0000256" key="1">
    <source>
        <dbReference type="ARBA" id="ARBA00023012"/>
    </source>
</evidence>
<evidence type="ECO:0000313" key="4">
    <source>
        <dbReference type="EMBL" id="WML91461.1"/>
    </source>
</evidence>
<feature type="modified residue" description="Phosphohistidine" evidence="2">
    <location>
        <position position="60"/>
    </location>
</feature>
<evidence type="ECO:0000313" key="5">
    <source>
        <dbReference type="Proteomes" id="UP001236657"/>
    </source>
</evidence>
<protein>
    <submittedName>
        <fullName evidence="4">Hpt domain-containing protein</fullName>
    </submittedName>
</protein>